<dbReference type="Proteomes" id="UP001164746">
    <property type="component" value="Chromosome 1"/>
</dbReference>
<protein>
    <submittedName>
        <fullName evidence="1">Uncharacterized protein</fullName>
    </submittedName>
</protein>
<proteinExistence type="predicted"/>
<sequence length="113" mass="12648">MSNYDNFDNAIPNTTKPCQMMNQESVSSVKNFTIFFTLPKPLLWPMATTLKSPHITPTPKGPQSTILKGPPSVCFIWITIAMGTRMEIPDDITSPSKALQMRQKLKIKIPSPK</sequence>
<evidence type="ECO:0000313" key="1">
    <source>
        <dbReference type="EMBL" id="WAQ94417.1"/>
    </source>
</evidence>
<feature type="non-terminal residue" evidence="1">
    <location>
        <position position="113"/>
    </location>
</feature>
<evidence type="ECO:0000313" key="2">
    <source>
        <dbReference type="Proteomes" id="UP001164746"/>
    </source>
</evidence>
<organism evidence="1 2">
    <name type="scientific">Mya arenaria</name>
    <name type="common">Soft-shell clam</name>
    <dbReference type="NCBI Taxonomy" id="6604"/>
    <lineage>
        <taxon>Eukaryota</taxon>
        <taxon>Metazoa</taxon>
        <taxon>Spiralia</taxon>
        <taxon>Lophotrochozoa</taxon>
        <taxon>Mollusca</taxon>
        <taxon>Bivalvia</taxon>
        <taxon>Autobranchia</taxon>
        <taxon>Heteroconchia</taxon>
        <taxon>Euheterodonta</taxon>
        <taxon>Imparidentia</taxon>
        <taxon>Neoheterodontei</taxon>
        <taxon>Myida</taxon>
        <taxon>Myoidea</taxon>
        <taxon>Myidae</taxon>
        <taxon>Mya</taxon>
    </lineage>
</organism>
<keyword evidence="2" id="KW-1185">Reference proteome</keyword>
<name>A0ABY7D9U3_MYAAR</name>
<gene>
    <name evidence="1" type="ORF">MAR_006888</name>
</gene>
<accession>A0ABY7D9U3</accession>
<reference evidence="1" key="1">
    <citation type="submission" date="2022-11" db="EMBL/GenBank/DDBJ databases">
        <title>Centuries of genome instability and evolution in soft-shell clam transmissible cancer (bioRxiv).</title>
        <authorList>
            <person name="Hart S.F.M."/>
            <person name="Yonemitsu M.A."/>
            <person name="Giersch R.M."/>
            <person name="Beal B.F."/>
            <person name="Arriagada G."/>
            <person name="Davis B.W."/>
            <person name="Ostrander E.A."/>
            <person name="Goff S.P."/>
            <person name="Metzger M.J."/>
        </authorList>
    </citation>
    <scope>NUCLEOTIDE SEQUENCE</scope>
    <source>
        <strain evidence="1">MELC-2E11</strain>
        <tissue evidence="1">Siphon/mantle</tissue>
    </source>
</reference>
<dbReference type="EMBL" id="CP111012">
    <property type="protein sequence ID" value="WAQ94417.1"/>
    <property type="molecule type" value="Genomic_DNA"/>
</dbReference>